<comment type="caution">
    <text evidence="1">The sequence shown here is derived from an EMBL/GenBank/DDBJ whole genome shotgun (WGS) entry which is preliminary data.</text>
</comment>
<dbReference type="AlphaFoldDB" id="W2ZRN5"/>
<name>W2ZRN5_PHYNI</name>
<organism evidence="1 2">
    <name type="scientific">Phytophthora nicotianae P10297</name>
    <dbReference type="NCBI Taxonomy" id="1317064"/>
    <lineage>
        <taxon>Eukaryota</taxon>
        <taxon>Sar</taxon>
        <taxon>Stramenopiles</taxon>
        <taxon>Oomycota</taxon>
        <taxon>Peronosporomycetes</taxon>
        <taxon>Peronosporales</taxon>
        <taxon>Peronosporaceae</taxon>
        <taxon>Phytophthora</taxon>
    </lineage>
</organism>
<reference evidence="1 2" key="1">
    <citation type="submission" date="2013-11" db="EMBL/GenBank/DDBJ databases">
        <title>The Genome Sequence of Phytophthora parasitica P10297.</title>
        <authorList>
            <consortium name="The Broad Institute Genomics Platform"/>
            <person name="Russ C."/>
            <person name="Tyler B."/>
            <person name="Panabieres F."/>
            <person name="Shan W."/>
            <person name="Tripathy S."/>
            <person name="Grunwald N."/>
            <person name="Machado M."/>
            <person name="Johnson C.S."/>
            <person name="Walker B."/>
            <person name="Young S.K."/>
            <person name="Zeng Q."/>
            <person name="Gargeya S."/>
            <person name="Fitzgerald M."/>
            <person name="Haas B."/>
            <person name="Abouelleil A."/>
            <person name="Allen A.W."/>
            <person name="Alvarado L."/>
            <person name="Arachchi H.M."/>
            <person name="Berlin A.M."/>
            <person name="Chapman S.B."/>
            <person name="Gainer-Dewar J."/>
            <person name="Goldberg J."/>
            <person name="Griggs A."/>
            <person name="Gujja S."/>
            <person name="Hansen M."/>
            <person name="Howarth C."/>
            <person name="Imamovic A."/>
            <person name="Ireland A."/>
            <person name="Larimer J."/>
            <person name="McCowan C."/>
            <person name="Murphy C."/>
            <person name="Pearson M."/>
            <person name="Poon T.W."/>
            <person name="Priest M."/>
            <person name="Roberts A."/>
            <person name="Saif S."/>
            <person name="Shea T."/>
            <person name="Sisk P."/>
            <person name="Sykes S."/>
            <person name="Wortman J."/>
            <person name="Nusbaum C."/>
            <person name="Birren B."/>
        </authorList>
    </citation>
    <scope>NUCLEOTIDE SEQUENCE [LARGE SCALE GENOMIC DNA]</scope>
    <source>
        <strain evidence="1 2">P10297</strain>
    </source>
</reference>
<protein>
    <submittedName>
        <fullName evidence="1">Uncharacterized protein</fullName>
    </submittedName>
</protein>
<proteinExistence type="predicted"/>
<dbReference type="EMBL" id="ANIY01001027">
    <property type="protein sequence ID" value="ETP49958.1"/>
    <property type="molecule type" value="Genomic_DNA"/>
</dbReference>
<sequence>MFVVRRTIIWGTVARGLGSPVDTQGRRIRKAAYHVVSSRCIVDDGKNRPDVKSHRMWSSLSCPPLMCCRPCRRMYLVGVDVVMPICAKPLSLVNQYIGMLSAVLSSFRVRRPFDLVGVFHAPTRI</sequence>
<accession>W2ZRN5</accession>
<dbReference type="Proteomes" id="UP000018948">
    <property type="component" value="Unassembled WGS sequence"/>
</dbReference>
<evidence type="ECO:0000313" key="2">
    <source>
        <dbReference type="Proteomes" id="UP000018948"/>
    </source>
</evidence>
<evidence type="ECO:0000313" key="1">
    <source>
        <dbReference type="EMBL" id="ETP49958.1"/>
    </source>
</evidence>
<gene>
    <name evidence="1" type="ORF">F442_04625</name>
</gene>